<sequence length="332" mass="35664">MTYQAPVVVITGGTAGVGRATAVYFAQAGYRVAVLARGQQGLDETVAELQALGTQALACQADVADAAQVEQAAERVEAELGPIHVWVNAAMNTVLAPFSDVTPDEFKRVTEVTYLGSVHGMMAALKRMQARNSGTIVQVGSALAYRSIPLQSAYCGAKAATRGFIDSLRSELIHDKSRVRLTMVHLPGVNTPQFDWARNKLGRRAQPVPPIYQPEVAARAIFDAAMRAPREIWVSKTTIQSILGNMVAPGLLDVVMAKQAYEGQMTGEVETPGRPDYLDQPVEGLHRTHGRFSPKAQDKAITVDSDIVGMAALAVAGVGLMTLSKLRRLKPF</sequence>
<feature type="domain" description="Ketoreductase" evidence="3">
    <location>
        <begin position="6"/>
        <end position="192"/>
    </location>
</feature>
<dbReference type="EMBL" id="VLKY01000002">
    <property type="protein sequence ID" value="TWI57631.1"/>
    <property type="molecule type" value="Genomic_DNA"/>
</dbReference>
<dbReference type="InterPro" id="IPR002347">
    <property type="entry name" value="SDR_fam"/>
</dbReference>
<dbReference type="GO" id="GO:0016491">
    <property type="term" value="F:oxidoreductase activity"/>
    <property type="evidence" value="ECO:0007669"/>
    <property type="project" value="UniProtKB-KW"/>
</dbReference>
<dbReference type="InterPro" id="IPR020904">
    <property type="entry name" value="Sc_DH/Rdtase_CS"/>
</dbReference>
<dbReference type="PANTHER" id="PTHR44196">
    <property type="entry name" value="DEHYDROGENASE/REDUCTASE SDR FAMILY MEMBER 7B"/>
    <property type="match status" value="1"/>
</dbReference>
<dbReference type="SUPFAM" id="SSF51735">
    <property type="entry name" value="NAD(P)-binding Rossmann-fold domains"/>
    <property type="match status" value="1"/>
</dbReference>
<dbReference type="GO" id="GO:0016020">
    <property type="term" value="C:membrane"/>
    <property type="evidence" value="ECO:0007669"/>
    <property type="project" value="TreeGrafter"/>
</dbReference>
<dbReference type="Pfam" id="PF00106">
    <property type="entry name" value="adh_short"/>
    <property type="match status" value="1"/>
</dbReference>
<keyword evidence="2" id="KW-0560">Oxidoreductase</keyword>
<dbReference type="OrthoDB" id="4690547at2"/>
<dbReference type="InterPro" id="IPR036291">
    <property type="entry name" value="NAD(P)-bd_dom_sf"/>
</dbReference>
<dbReference type="InterPro" id="IPR057326">
    <property type="entry name" value="KR_dom"/>
</dbReference>
<dbReference type="PROSITE" id="PS00061">
    <property type="entry name" value="ADH_SHORT"/>
    <property type="match status" value="1"/>
</dbReference>
<dbReference type="NCBIfam" id="NF005495">
    <property type="entry name" value="PRK07109.1"/>
    <property type="match status" value="1"/>
</dbReference>
<gene>
    <name evidence="4" type="ORF">IQ22_00848</name>
</gene>
<evidence type="ECO:0000256" key="1">
    <source>
        <dbReference type="ARBA" id="ARBA00006484"/>
    </source>
</evidence>
<evidence type="ECO:0000313" key="5">
    <source>
        <dbReference type="Proteomes" id="UP000316905"/>
    </source>
</evidence>
<dbReference type="PRINTS" id="PR00081">
    <property type="entry name" value="GDHRDH"/>
</dbReference>
<dbReference type="SMART" id="SM00822">
    <property type="entry name" value="PKS_KR"/>
    <property type="match status" value="1"/>
</dbReference>
<dbReference type="PANTHER" id="PTHR44196:SF1">
    <property type="entry name" value="DEHYDROGENASE_REDUCTASE SDR FAMILY MEMBER 7B"/>
    <property type="match status" value="1"/>
</dbReference>
<proteinExistence type="inferred from homology"/>
<evidence type="ECO:0000259" key="3">
    <source>
        <dbReference type="SMART" id="SM00822"/>
    </source>
</evidence>
<organism evidence="4 5">
    <name type="scientific">Pseudomonas duriflava</name>
    <dbReference type="NCBI Taxonomy" id="459528"/>
    <lineage>
        <taxon>Bacteria</taxon>
        <taxon>Pseudomonadati</taxon>
        <taxon>Pseudomonadota</taxon>
        <taxon>Gammaproteobacteria</taxon>
        <taxon>Pseudomonadales</taxon>
        <taxon>Pseudomonadaceae</taxon>
        <taxon>Pseudomonas</taxon>
    </lineage>
</organism>
<dbReference type="Gene3D" id="3.40.50.720">
    <property type="entry name" value="NAD(P)-binding Rossmann-like Domain"/>
    <property type="match status" value="1"/>
</dbReference>
<comment type="caution">
    <text evidence="4">The sequence shown here is derived from an EMBL/GenBank/DDBJ whole genome shotgun (WGS) entry which is preliminary data.</text>
</comment>
<reference evidence="4 5" key="1">
    <citation type="journal article" date="2015" name="Stand. Genomic Sci.">
        <title>Genomic Encyclopedia of Bacterial and Archaeal Type Strains, Phase III: the genomes of soil and plant-associated and newly described type strains.</title>
        <authorList>
            <person name="Whitman W.B."/>
            <person name="Woyke T."/>
            <person name="Klenk H.P."/>
            <person name="Zhou Y."/>
            <person name="Lilburn T.G."/>
            <person name="Beck B.J."/>
            <person name="De Vos P."/>
            <person name="Vandamme P."/>
            <person name="Eisen J.A."/>
            <person name="Garrity G."/>
            <person name="Hugenholtz P."/>
            <person name="Kyrpides N.C."/>
        </authorList>
    </citation>
    <scope>NUCLEOTIDE SEQUENCE [LARGE SCALE GENOMIC DNA]</scope>
    <source>
        <strain evidence="4 5">CGMCC 1.6858</strain>
    </source>
</reference>
<evidence type="ECO:0000313" key="4">
    <source>
        <dbReference type="EMBL" id="TWI57631.1"/>
    </source>
</evidence>
<keyword evidence="5" id="KW-1185">Reference proteome</keyword>
<dbReference type="AlphaFoldDB" id="A0A562QLL0"/>
<evidence type="ECO:0000256" key="2">
    <source>
        <dbReference type="ARBA" id="ARBA00023002"/>
    </source>
</evidence>
<name>A0A562QLL0_9PSED</name>
<dbReference type="Proteomes" id="UP000316905">
    <property type="component" value="Unassembled WGS sequence"/>
</dbReference>
<comment type="similarity">
    <text evidence="1">Belongs to the short-chain dehydrogenases/reductases (SDR) family.</text>
</comment>
<dbReference type="RefSeq" id="WP_145138472.1">
    <property type="nucleotide sequence ID" value="NZ_VLKY01000002.1"/>
</dbReference>
<accession>A0A562QLL0</accession>
<protein>
    <submittedName>
        <fullName evidence="4">NADP-dependent 3-hydroxy acid dehydrogenase YdfG</fullName>
    </submittedName>
</protein>